<organism evidence="1 2">
    <name type="scientific">Piloderma croceum (strain F 1598)</name>
    <dbReference type="NCBI Taxonomy" id="765440"/>
    <lineage>
        <taxon>Eukaryota</taxon>
        <taxon>Fungi</taxon>
        <taxon>Dikarya</taxon>
        <taxon>Basidiomycota</taxon>
        <taxon>Agaricomycotina</taxon>
        <taxon>Agaricomycetes</taxon>
        <taxon>Agaricomycetidae</taxon>
        <taxon>Atheliales</taxon>
        <taxon>Atheliaceae</taxon>
        <taxon>Piloderma</taxon>
    </lineage>
</organism>
<reference evidence="2" key="2">
    <citation type="submission" date="2015-01" db="EMBL/GenBank/DDBJ databases">
        <title>Evolutionary Origins and Diversification of the Mycorrhizal Mutualists.</title>
        <authorList>
            <consortium name="DOE Joint Genome Institute"/>
            <consortium name="Mycorrhizal Genomics Consortium"/>
            <person name="Kohler A."/>
            <person name="Kuo A."/>
            <person name="Nagy L.G."/>
            <person name="Floudas D."/>
            <person name="Copeland A."/>
            <person name="Barry K.W."/>
            <person name="Cichocki N."/>
            <person name="Veneault-Fourrey C."/>
            <person name="LaButti K."/>
            <person name="Lindquist E.A."/>
            <person name="Lipzen A."/>
            <person name="Lundell T."/>
            <person name="Morin E."/>
            <person name="Murat C."/>
            <person name="Riley R."/>
            <person name="Ohm R."/>
            <person name="Sun H."/>
            <person name="Tunlid A."/>
            <person name="Henrissat B."/>
            <person name="Grigoriev I.V."/>
            <person name="Hibbett D.S."/>
            <person name="Martin F."/>
        </authorList>
    </citation>
    <scope>NUCLEOTIDE SEQUENCE [LARGE SCALE GENOMIC DNA]</scope>
    <source>
        <strain evidence="2">F 1598</strain>
    </source>
</reference>
<gene>
    <name evidence="1" type="ORF">PILCRDRAFT_618011</name>
</gene>
<proteinExistence type="predicted"/>
<dbReference type="Proteomes" id="UP000054166">
    <property type="component" value="Unassembled WGS sequence"/>
</dbReference>
<sequence>MLPMSGSKISFACGKPGPTDTVTCNVSMISVLAHNIGGARCIPEFFRCTRASGLWPLTPKPDNSLRNDKQITLPTG</sequence>
<dbReference type="EMBL" id="KN833024">
    <property type="protein sequence ID" value="KIM77553.1"/>
    <property type="molecule type" value="Genomic_DNA"/>
</dbReference>
<protein>
    <submittedName>
        <fullName evidence="1">Uncharacterized protein</fullName>
    </submittedName>
</protein>
<dbReference type="AlphaFoldDB" id="A0A0C3AUD7"/>
<keyword evidence="2" id="KW-1185">Reference proteome</keyword>
<name>A0A0C3AUD7_PILCF</name>
<evidence type="ECO:0000313" key="2">
    <source>
        <dbReference type="Proteomes" id="UP000054166"/>
    </source>
</evidence>
<reference evidence="1 2" key="1">
    <citation type="submission" date="2014-04" db="EMBL/GenBank/DDBJ databases">
        <authorList>
            <consortium name="DOE Joint Genome Institute"/>
            <person name="Kuo A."/>
            <person name="Tarkka M."/>
            <person name="Buscot F."/>
            <person name="Kohler A."/>
            <person name="Nagy L.G."/>
            <person name="Floudas D."/>
            <person name="Copeland A."/>
            <person name="Barry K.W."/>
            <person name="Cichocki N."/>
            <person name="Veneault-Fourrey C."/>
            <person name="LaButti K."/>
            <person name="Lindquist E.A."/>
            <person name="Lipzen A."/>
            <person name="Lundell T."/>
            <person name="Morin E."/>
            <person name="Murat C."/>
            <person name="Sun H."/>
            <person name="Tunlid A."/>
            <person name="Henrissat B."/>
            <person name="Grigoriev I.V."/>
            <person name="Hibbett D.S."/>
            <person name="Martin F."/>
            <person name="Nordberg H.P."/>
            <person name="Cantor M.N."/>
            <person name="Hua S.X."/>
        </authorList>
    </citation>
    <scope>NUCLEOTIDE SEQUENCE [LARGE SCALE GENOMIC DNA]</scope>
    <source>
        <strain evidence="1 2">F 1598</strain>
    </source>
</reference>
<evidence type="ECO:0000313" key="1">
    <source>
        <dbReference type="EMBL" id="KIM77553.1"/>
    </source>
</evidence>
<accession>A0A0C3AUD7</accession>
<dbReference type="HOGENOM" id="CLU_2655370_0_0_1"/>
<dbReference type="InParanoid" id="A0A0C3AUD7"/>